<accession>A0A3Q0S1R3</accession>
<proteinExistence type="predicted"/>
<evidence type="ECO:0000313" key="2">
    <source>
        <dbReference type="Ensembl" id="ENSACIP00000014380.1"/>
    </source>
</evidence>
<keyword evidence="3" id="KW-1185">Reference proteome</keyword>
<dbReference type="GeneTree" id="ENSGT00390000015721"/>
<dbReference type="OMA" id="RNQMVES"/>
<sequence>MKLVIALVSLSVAVMGFLIFQAVRQEFHLRDLKTRVLETSGQVARKERDISELKSQIAEMKKSMDDGIKKMEELKKKREEIEKSSQNLAKTLQDCTTEKARLALGRTTGFSVSDSSAFLHAMRAKSKAQADIQSLKQQILDRDNAVCAFVDTTKEEAR</sequence>
<feature type="coiled-coil region" evidence="1">
    <location>
        <begin position="43"/>
        <end position="94"/>
    </location>
</feature>
<protein>
    <submittedName>
        <fullName evidence="2">Si:dkey-87o1.2</fullName>
    </submittedName>
</protein>
<name>A0A3Q0S1R3_AMPCI</name>
<keyword evidence="1" id="KW-0175">Coiled coil</keyword>
<reference evidence="2" key="1">
    <citation type="submission" date="2025-08" db="UniProtKB">
        <authorList>
            <consortium name="Ensembl"/>
        </authorList>
    </citation>
    <scope>IDENTIFICATION</scope>
</reference>
<dbReference type="Proteomes" id="UP000261340">
    <property type="component" value="Unplaced"/>
</dbReference>
<evidence type="ECO:0000313" key="3">
    <source>
        <dbReference type="Proteomes" id="UP000261340"/>
    </source>
</evidence>
<evidence type="ECO:0000256" key="1">
    <source>
        <dbReference type="SAM" id="Coils"/>
    </source>
</evidence>
<dbReference type="AlphaFoldDB" id="A0A3Q0S1R3"/>
<dbReference type="Ensembl" id="ENSACIT00000014764.1">
    <property type="protein sequence ID" value="ENSACIP00000014380.1"/>
    <property type="gene ID" value="ENSACIG00000011199.1"/>
</dbReference>
<organism evidence="2 3">
    <name type="scientific">Amphilophus citrinellus</name>
    <name type="common">Midas cichlid</name>
    <name type="synonym">Cichlasoma citrinellum</name>
    <dbReference type="NCBI Taxonomy" id="61819"/>
    <lineage>
        <taxon>Eukaryota</taxon>
        <taxon>Metazoa</taxon>
        <taxon>Chordata</taxon>
        <taxon>Craniata</taxon>
        <taxon>Vertebrata</taxon>
        <taxon>Euteleostomi</taxon>
        <taxon>Actinopterygii</taxon>
        <taxon>Neopterygii</taxon>
        <taxon>Teleostei</taxon>
        <taxon>Neoteleostei</taxon>
        <taxon>Acanthomorphata</taxon>
        <taxon>Ovalentaria</taxon>
        <taxon>Cichlomorphae</taxon>
        <taxon>Cichliformes</taxon>
        <taxon>Cichlidae</taxon>
        <taxon>New World cichlids</taxon>
        <taxon>Cichlasomatinae</taxon>
        <taxon>Heroini</taxon>
        <taxon>Amphilophus</taxon>
    </lineage>
</organism>
<reference evidence="2" key="2">
    <citation type="submission" date="2025-09" db="UniProtKB">
        <authorList>
            <consortium name="Ensembl"/>
        </authorList>
    </citation>
    <scope>IDENTIFICATION</scope>
</reference>